<proteinExistence type="predicted"/>
<name>A0A846I1Y4_CLOBO</name>
<reference evidence="1 2" key="1">
    <citation type="submission" date="2019-02" db="EMBL/GenBank/DDBJ databases">
        <title>Genome sequencing of Clostridium botulinum clinical isolates.</title>
        <authorList>
            <person name="Brunt J."/>
            <person name="Van Vliet A.H.M."/>
            <person name="Stringer S.C."/>
            <person name="Grant K.A."/>
            <person name="Carter A.C."/>
            <person name="Peck M.W."/>
        </authorList>
    </citation>
    <scope>NUCLEOTIDE SEQUENCE [LARGE SCALE GENOMIC DNA]</scope>
    <source>
        <strain evidence="1 2">H142660711</strain>
    </source>
</reference>
<dbReference type="Proteomes" id="UP000473887">
    <property type="component" value="Unassembled WGS sequence"/>
</dbReference>
<evidence type="ECO:0000313" key="2">
    <source>
        <dbReference type="Proteomes" id="UP000473887"/>
    </source>
</evidence>
<comment type="caution">
    <text evidence="1">The sequence shown here is derived from an EMBL/GenBank/DDBJ whole genome shotgun (WGS) entry which is preliminary data.</text>
</comment>
<organism evidence="1 2">
    <name type="scientific">Clostridium botulinum</name>
    <dbReference type="NCBI Taxonomy" id="1491"/>
    <lineage>
        <taxon>Bacteria</taxon>
        <taxon>Bacillati</taxon>
        <taxon>Bacillota</taxon>
        <taxon>Clostridia</taxon>
        <taxon>Eubacteriales</taxon>
        <taxon>Clostridiaceae</taxon>
        <taxon>Clostridium</taxon>
    </lineage>
</organism>
<gene>
    <name evidence="1" type="ORF">EXM69_16115</name>
</gene>
<accession>A0A846I1Y4</accession>
<evidence type="ECO:0000313" key="1">
    <source>
        <dbReference type="EMBL" id="NEZ93432.1"/>
    </source>
</evidence>
<dbReference type="AlphaFoldDB" id="A0A846I1Y4"/>
<dbReference type="EMBL" id="SGKC01000039">
    <property type="protein sequence ID" value="NEZ93432.1"/>
    <property type="molecule type" value="Genomic_DNA"/>
</dbReference>
<sequence length="72" mass="8248">MDVVTLRNRMTLNLPIYLEDKNVDVIEIIDLFNLVEVKNKDNKKSFVIDVGALTESPIKGLSIPICFLTDRR</sequence>
<protein>
    <submittedName>
        <fullName evidence="1">Uncharacterized protein</fullName>
    </submittedName>
</protein>